<reference evidence="2 3" key="1">
    <citation type="journal article" date="2018" name="Front. Microbiol.">
        <title>Genomic and genetic insights into a cosmopolitan fungus, Paecilomyces variotii (Eurotiales).</title>
        <authorList>
            <person name="Urquhart A.S."/>
            <person name="Mondo S.J."/>
            <person name="Makela M.R."/>
            <person name="Hane J.K."/>
            <person name="Wiebenga A."/>
            <person name="He G."/>
            <person name="Mihaltcheva S."/>
            <person name="Pangilinan J."/>
            <person name="Lipzen A."/>
            <person name="Barry K."/>
            <person name="de Vries R.P."/>
            <person name="Grigoriev I.V."/>
            <person name="Idnurm A."/>
        </authorList>
    </citation>
    <scope>NUCLEOTIDE SEQUENCE [LARGE SCALE GENOMIC DNA]</scope>
    <source>
        <strain evidence="2 3">CBS 101075</strain>
    </source>
</reference>
<proteinExistence type="predicted"/>
<organism evidence="2 3">
    <name type="scientific">Byssochlamys spectabilis</name>
    <name type="common">Paecilomyces variotii</name>
    <dbReference type="NCBI Taxonomy" id="264951"/>
    <lineage>
        <taxon>Eukaryota</taxon>
        <taxon>Fungi</taxon>
        <taxon>Dikarya</taxon>
        <taxon>Ascomycota</taxon>
        <taxon>Pezizomycotina</taxon>
        <taxon>Eurotiomycetes</taxon>
        <taxon>Eurotiomycetidae</taxon>
        <taxon>Eurotiales</taxon>
        <taxon>Thermoascaceae</taxon>
        <taxon>Paecilomyces</taxon>
    </lineage>
</organism>
<gene>
    <name evidence="2" type="ORF">C8Q69DRAFT_486488</name>
</gene>
<feature type="coiled-coil region" evidence="1">
    <location>
        <begin position="115"/>
        <end position="164"/>
    </location>
</feature>
<name>A0A443HUB3_BYSSP</name>
<evidence type="ECO:0000313" key="3">
    <source>
        <dbReference type="Proteomes" id="UP000283841"/>
    </source>
</evidence>
<comment type="caution">
    <text evidence="2">The sequence shown here is derived from an EMBL/GenBank/DDBJ whole genome shotgun (WGS) entry which is preliminary data.</text>
</comment>
<dbReference type="AlphaFoldDB" id="A0A443HUB3"/>
<accession>A0A443HUB3</accession>
<protein>
    <submittedName>
        <fullName evidence="2">Uncharacterized protein</fullName>
    </submittedName>
</protein>
<dbReference type="GeneID" id="39601183"/>
<dbReference type="EMBL" id="RCNU01000005">
    <property type="protein sequence ID" value="RWQ95408.1"/>
    <property type="molecule type" value="Genomic_DNA"/>
</dbReference>
<dbReference type="RefSeq" id="XP_028485053.1">
    <property type="nucleotide sequence ID" value="XM_028631906.1"/>
</dbReference>
<sequence length="205" mass="23732">MTTSSNQKRTFWRNKCRRALAEHINSRLGFEIPPDKIRLQPRHEDPYRWHVADHLKPLFKSNLSSGSVGNFQKICHALKAPDLIEAIHPEALQIDQDLETEKQNSVSSSSFAATIQRLEKEKQDVLADSQRLCEKQEHDLLSAQVEWEAERRKLQEEISRWKDAVSSYDLRIQELKRVVCPVLDTLNLHLPGLFGTIHAEQHLVD</sequence>
<evidence type="ECO:0000313" key="2">
    <source>
        <dbReference type="EMBL" id="RWQ95408.1"/>
    </source>
</evidence>
<dbReference type="Proteomes" id="UP000283841">
    <property type="component" value="Unassembled WGS sequence"/>
</dbReference>
<keyword evidence="3" id="KW-1185">Reference proteome</keyword>
<dbReference type="VEuPathDB" id="FungiDB:C8Q69DRAFT_486488"/>
<evidence type="ECO:0000256" key="1">
    <source>
        <dbReference type="SAM" id="Coils"/>
    </source>
</evidence>
<keyword evidence="1" id="KW-0175">Coiled coil</keyword>
<dbReference type="STRING" id="264951.A0A443HUB3"/>